<dbReference type="AlphaFoldDB" id="A0AA90ZK33"/>
<dbReference type="Proteomes" id="UP000442105">
    <property type="component" value="Unassembled WGS sequence"/>
</dbReference>
<keyword evidence="1" id="KW-0812">Transmembrane</keyword>
<protein>
    <submittedName>
        <fullName evidence="2">Uncharacterized protein</fullName>
    </submittedName>
</protein>
<evidence type="ECO:0000313" key="3">
    <source>
        <dbReference type="Proteomes" id="UP000442105"/>
    </source>
</evidence>
<gene>
    <name evidence="2" type="ORF">F7D95_07075</name>
</gene>
<feature type="transmembrane region" description="Helical" evidence="1">
    <location>
        <begin position="21"/>
        <end position="39"/>
    </location>
</feature>
<feature type="transmembrane region" description="Helical" evidence="1">
    <location>
        <begin position="51"/>
        <end position="73"/>
    </location>
</feature>
<dbReference type="RefSeq" id="WP_153128423.1">
    <property type="nucleotide sequence ID" value="NZ_VZCW01000193.1"/>
</dbReference>
<feature type="transmembrane region" description="Helical" evidence="1">
    <location>
        <begin position="152"/>
        <end position="173"/>
    </location>
</feature>
<name>A0AA90ZK33_9BACT</name>
<evidence type="ECO:0000313" key="2">
    <source>
        <dbReference type="EMBL" id="MQN12587.1"/>
    </source>
</evidence>
<reference evidence="3" key="1">
    <citation type="submission" date="2019-09" db="EMBL/GenBank/DDBJ databases">
        <title>Distinct polysaccharide growth profiles of human intestinal Prevotella copri isolates.</title>
        <authorList>
            <person name="Fehlner-Peach H."/>
            <person name="Magnabosco C."/>
            <person name="Raghavan V."/>
            <person name="Scher J.U."/>
            <person name="Tett A."/>
            <person name="Cox L.M."/>
            <person name="Gottsegen C."/>
            <person name="Watters A."/>
            <person name="Wiltshire- Gordon J.D."/>
            <person name="Segata N."/>
            <person name="Bonneau R."/>
            <person name="Littman D.R."/>
        </authorList>
    </citation>
    <scope>NUCLEOTIDE SEQUENCE [LARGE SCALE GENOMIC DNA]</scope>
    <source>
        <strain evidence="3">iAQ1179</strain>
    </source>
</reference>
<organism evidence="2 3">
    <name type="scientific">Segatella copri</name>
    <dbReference type="NCBI Taxonomy" id="165179"/>
    <lineage>
        <taxon>Bacteria</taxon>
        <taxon>Pseudomonadati</taxon>
        <taxon>Bacteroidota</taxon>
        <taxon>Bacteroidia</taxon>
        <taxon>Bacteroidales</taxon>
        <taxon>Prevotellaceae</taxon>
        <taxon>Segatella</taxon>
    </lineage>
</organism>
<accession>A0AA90ZK33</accession>
<evidence type="ECO:0000256" key="1">
    <source>
        <dbReference type="SAM" id="Phobius"/>
    </source>
</evidence>
<sequence>MMIDFQKQFDSVTGALNLFDLSYLISGAAMLGVLSYTYPEFRYFLVHKDNMIFSAIICVVAAYISGVICWVIGKRFRYLLLVLRKWNLKAVKKDFEKLFDEALSVCEIEERSKIKKMANRNKTLTYSYMWMKLDKTSHAPCKRRFDFISRFWTFRAIYEGLIPPFVLGAFLLYPSHFSTCFCGEKCICKVLEWADLCDVLFFFFYFITIFCIVALLAMEARKCFKTQLREVVLAFSVFCSEDMRN</sequence>
<comment type="caution">
    <text evidence="2">The sequence shown here is derived from an EMBL/GenBank/DDBJ whole genome shotgun (WGS) entry which is preliminary data.</text>
</comment>
<dbReference type="EMBL" id="VZCW01000193">
    <property type="protein sequence ID" value="MQN12587.1"/>
    <property type="molecule type" value="Genomic_DNA"/>
</dbReference>
<proteinExistence type="predicted"/>
<keyword evidence="1" id="KW-0472">Membrane</keyword>
<feature type="transmembrane region" description="Helical" evidence="1">
    <location>
        <begin position="199"/>
        <end position="218"/>
    </location>
</feature>
<keyword evidence="1" id="KW-1133">Transmembrane helix</keyword>